<dbReference type="OrthoDB" id="797970at2"/>
<dbReference type="STRING" id="287099.SAMN05660413_03351"/>
<dbReference type="RefSeq" id="WP_093411606.1">
    <property type="nucleotide sequence ID" value="NZ_FOVL01000038.1"/>
</dbReference>
<gene>
    <name evidence="2" type="ORF">SAMN05660413_03351</name>
</gene>
<feature type="transmembrane region" description="Helical" evidence="1">
    <location>
        <begin position="65"/>
        <end position="88"/>
    </location>
</feature>
<keyword evidence="1" id="KW-0812">Transmembrane</keyword>
<accession>A0A1I5DII6</accession>
<protein>
    <submittedName>
        <fullName evidence="2">Uncharacterized protein</fullName>
    </submittedName>
</protein>
<dbReference type="Proteomes" id="UP000199153">
    <property type="component" value="Unassembled WGS sequence"/>
</dbReference>
<feature type="transmembrane region" description="Helical" evidence="1">
    <location>
        <begin position="131"/>
        <end position="148"/>
    </location>
</feature>
<organism evidence="2 3">
    <name type="scientific">Salegentibacter flavus</name>
    <dbReference type="NCBI Taxonomy" id="287099"/>
    <lineage>
        <taxon>Bacteria</taxon>
        <taxon>Pseudomonadati</taxon>
        <taxon>Bacteroidota</taxon>
        <taxon>Flavobacteriia</taxon>
        <taxon>Flavobacteriales</taxon>
        <taxon>Flavobacteriaceae</taxon>
        <taxon>Salegentibacter</taxon>
    </lineage>
</organism>
<reference evidence="2 3" key="1">
    <citation type="submission" date="2016-10" db="EMBL/GenBank/DDBJ databases">
        <authorList>
            <person name="de Groot N.N."/>
        </authorList>
    </citation>
    <scope>NUCLEOTIDE SEQUENCE [LARGE SCALE GENOMIC DNA]</scope>
    <source>
        <strain evidence="2 3">DSM 17794</strain>
    </source>
</reference>
<keyword evidence="1" id="KW-0472">Membrane</keyword>
<keyword evidence="3" id="KW-1185">Reference proteome</keyword>
<proteinExistence type="predicted"/>
<evidence type="ECO:0000313" key="2">
    <source>
        <dbReference type="EMBL" id="SFN99074.1"/>
    </source>
</evidence>
<sequence>MDKILRLFIGVIQIVGGLILVYAFFNRLAEVGMVSFLTVTLPLLILIGICIYAGTQLILNRPRGIALSIFNFALQLFQFSFFGIYWYYFIGPYVSFGYQKPATSDYNFWIDYEYFTGTSIIYLRDDSESHFFLINLMALIMILALIYLRVNFKDSIVPVEKNTAGNNI</sequence>
<feature type="transmembrane region" description="Helical" evidence="1">
    <location>
        <begin position="31"/>
        <end position="53"/>
    </location>
</feature>
<dbReference type="AlphaFoldDB" id="A0A1I5DII6"/>
<evidence type="ECO:0000256" key="1">
    <source>
        <dbReference type="SAM" id="Phobius"/>
    </source>
</evidence>
<dbReference type="EMBL" id="FOVL01000038">
    <property type="protein sequence ID" value="SFN99074.1"/>
    <property type="molecule type" value="Genomic_DNA"/>
</dbReference>
<name>A0A1I5DII6_9FLAO</name>
<keyword evidence="1" id="KW-1133">Transmembrane helix</keyword>
<evidence type="ECO:0000313" key="3">
    <source>
        <dbReference type="Proteomes" id="UP000199153"/>
    </source>
</evidence>
<feature type="transmembrane region" description="Helical" evidence="1">
    <location>
        <begin position="7"/>
        <end position="25"/>
    </location>
</feature>